<gene>
    <name evidence="2" type="ORF">SAMN04244559_02411</name>
</gene>
<accession>A0A1H6IG21</accession>
<feature type="transmembrane region" description="Helical" evidence="1">
    <location>
        <begin position="12"/>
        <end position="28"/>
    </location>
</feature>
<keyword evidence="1" id="KW-1133">Transmembrane helix</keyword>
<keyword evidence="1" id="KW-0472">Membrane</keyword>
<evidence type="ECO:0000256" key="1">
    <source>
        <dbReference type="SAM" id="Phobius"/>
    </source>
</evidence>
<protein>
    <submittedName>
        <fullName evidence="2">Uncharacterized protein</fullName>
    </submittedName>
</protein>
<keyword evidence="3" id="KW-1185">Reference proteome</keyword>
<sequence length="99" mass="11442">MDHAFLDPGWWVTAIELPALGAMALLLWRARQEWDSRIDELERRFDLGLGQMREALAAYKLEVAKSYATTGYLKDVERRLTEHLVRIEAKLDAVQTGQR</sequence>
<proteinExistence type="predicted"/>
<name>A0A1H6IG21_MAGFU</name>
<keyword evidence="1" id="KW-0812">Transmembrane</keyword>
<dbReference type="Proteomes" id="UP000182983">
    <property type="component" value="Unassembled WGS sequence"/>
</dbReference>
<organism evidence="2 3">
    <name type="scientific">Magnetospirillum fulvum</name>
    <name type="common">Rhodospirillum fulvum</name>
    <dbReference type="NCBI Taxonomy" id="1082"/>
    <lineage>
        <taxon>Bacteria</taxon>
        <taxon>Pseudomonadati</taxon>
        <taxon>Pseudomonadota</taxon>
        <taxon>Alphaproteobacteria</taxon>
        <taxon>Rhodospirillales</taxon>
        <taxon>Rhodospirillaceae</taxon>
        <taxon>Magnetospirillum</taxon>
    </lineage>
</organism>
<evidence type="ECO:0000313" key="3">
    <source>
        <dbReference type="Proteomes" id="UP000182983"/>
    </source>
</evidence>
<reference evidence="3" key="1">
    <citation type="submission" date="2016-10" db="EMBL/GenBank/DDBJ databases">
        <authorList>
            <person name="Varghese N."/>
            <person name="Submissions S."/>
        </authorList>
    </citation>
    <scope>NUCLEOTIDE SEQUENCE [LARGE SCALE GENOMIC DNA]</scope>
    <source>
        <strain evidence="3">DSM 13234</strain>
    </source>
</reference>
<dbReference type="OrthoDB" id="8449338at2"/>
<evidence type="ECO:0000313" key="2">
    <source>
        <dbReference type="EMBL" id="SEH45419.1"/>
    </source>
</evidence>
<dbReference type="AlphaFoldDB" id="A0A1H6IG21"/>
<dbReference type="EMBL" id="FNWO01000010">
    <property type="protein sequence ID" value="SEH45419.1"/>
    <property type="molecule type" value="Genomic_DNA"/>
</dbReference>
<dbReference type="RefSeq" id="WP_021131349.1">
    <property type="nucleotide sequence ID" value="NZ_FNWO01000010.1"/>
</dbReference>